<keyword evidence="10" id="KW-0472">Membrane</keyword>
<keyword evidence="4" id="KW-0812">Transmembrane</keyword>
<dbReference type="GO" id="GO:0005789">
    <property type="term" value="C:endoplasmic reticulum membrane"/>
    <property type="evidence" value="ECO:0007669"/>
    <property type="project" value="UniProtKB-SubCell"/>
</dbReference>
<feature type="non-terminal residue" evidence="14">
    <location>
        <position position="87"/>
    </location>
</feature>
<proteinExistence type="inferred from homology"/>
<evidence type="ECO:0000256" key="10">
    <source>
        <dbReference type="ARBA" id="ARBA00023136"/>
    </source>
</evidence>
<evidence type="ECO:0000256" key="9">
    <source>
        <dbReference type="ARBA" id="ARBA00023004"/>
    </source>
</evidence>
<comment type="similarity">
    <text evidence="12">Belongs to the cytochrome b5 family.</text>
</comment>
<accession>A0A9P6MQN0</accession>
<evidence type="ECO:0000256" key="6">
    <source>
        <dbReference type="ARBA" id="ARBA00022824"/>
    </source>
</evidence>
<dbReference type="SMART" id="SM01117">
    <property type="entry name" value="Cyt-b5"/>
    <property type="match status" value="1"/>
</dbReference>
<comment type="caution">
    <text evidence="14">The sequence shown here is derived from an EMBL/GenBank/DDBJ whole genome shotgun (WGS) entry which is preliminary data.</text>
</comment>
<evidence type="ECO:0000256" key="7">
    <source>
        <dbReference type="ARBA" id="ARBA00022848"/>
    </source>
</evidence>
<keyword evidence="9" id="KW-0408">Iron</keyword>
<evidence type="ECO:0000256" key="2">
    <source>
        <dbReference type="ARBA" id="ARBA00022448"/>
    </source>
</evidence>
<evidence type="ECO:0000313" key="15">
    <source>
        <dbReference type="Proteomes" id="UP000703661"/>
    </source>
</evidence>
<dbReference type="SUPFAM" id="SSF55856">
    <property type="entry name" value="Cytochrome b5-like heme/steroid binding domain"/>
    <property type="match status" value="1"/>
</dbReference>
<sequence>MSEIKVFTTADLSNHKTRDSLYLAIGGNVYDCTKFIDEAFEDVGHSEEARDLLKNMLVGKYKADDSAKKAKAAAPKAASASASSDAG</sequence>
<keyword evidence="5" id="KW-0479">Metal-binding</keyword>
<keyword evidence="8" id="KW-0249">Electron transport</keyword>
<evidence type="ECO:0000256" key="4">
    <source>
        <dbReference type="ARBA" id="ARBA00022692"/>
    </source>
</evidence>
<evidence type="ECO:0000256" key="12">
    <source>
        <dbReference type="ARBA" id="ARBA00038168"/>
    </source>
</evidence>
<evidence type="ECO:0000256" key="3">
    <source>
        <dbReference type="ARBA" id="ARBA00022617"/>
    </source>
</evidence>
<dbReference type="AlphaFoldDB" id="A0A9P6MQN0"/>
<dbReference type="Gene3D" id="3.10.120.10">
    <property type="entry name" value="Cytochrome b5-like heme/steroid binding domain"/>
    <property type="match status" value="2"/>
</dbReference>
<evidence type="ECO:0000313" key="14">
    <source>
        <dbReference type="EMBL" id="KAG0009292.1"/>
    </source>
</evidence>
<dbReference type="Proteomes" id="UP000703661">
    <property type="component" value="Unassembled WGS sequence"/>
</dbReference>
<evidence type="ECO:0000256" key="5">
    <source>
        <dbReference type="ARBA" id="ARBA00022723"/>
    </source>
</evidence>
<reference evidence="14" key="1">
    <citation type="journal article" date="2020" name="Fungal Divers.">
        <title>Resolving the Mortierellaceae phylogeny through synthesis of multi-gene phylogenetics and phylogenomics.</title>
        <authorList>
            <person name="Vandepol N."/>
            <person name="Liber J."/>
            <person name="Desiro A."/>
            <person name="Na H."/>
            <person name="Kennedy M."/>
            <person name="Barry K."/>
            <person name="Grigoriev I.V."/>
            <person name="Miller A.N."/>
            <person name="O'Donnell K."/>
            <person name="Stajich J.E."/>
            <person name="Bonito G."/>
        </authorList>
    </citation>
    <scope>NUCLEOTIDE SEQUENCE</scope>
    <source>
        <strain evidence="14">NRRL 2769</strain>
    </source>
</reference>
<dbReference type="GO" id="GO:0020037">
    <property type="term" value="F:heme binding"/>
    <property type="evidence" value="ECO:0007669"/>
    <property type="project" value="TreeGrafter"/>
</dbReference>
<keyword evidence="15" id="KW-1185">Reference proteome</keyword>
<gene>
    <name evidence="14" type="ORF">BGZ80_002550</name>
</gene>
<feature type="domain" description="Cytochrome b5 heme-binding" evidence="13">
    <location>
        <begin position="7"/>
        <end position="62"/>
    </location>
</feature>
<evidence type="ECO:0000256" key="1">
    <source>
        <dbReference type="ARBA" id="ARBA00004131"/>
    </source>
</evidence>
<keyword evidence="6" id="KW-0256">Endoplasmic reticulum</keyword>
<dbReference type="Pfam" id="PF00173">
    <property type="entry name" value="Cyt-b5"/>
    <property type="match status" value="1"/>
</dbReference>
<evidence type="ECO:0000256" key="11">
    <source>
        <dbReference type="ARBA" id="ARBA00037877"/>
    </source>
</evidence>
<protein>
    <recommendedName>
        <fullName evidence="13">Cytochrome b5 heme-binding domain-containing protein</fullName>
    </recommendedName>
</protein>
<comment type="subcellular location">
    <subcellularLocation>
        <location evidence="1">Endoplasmic reticulum membrane</location>
        <topology evidence="1">Single-pass membrane protein</topology>
        <orientation evidence="1">Cytoplasmic side</orientation>
    </subcellularLocation>
    <subcellularLocation>
        <location evidence="11">Microsome membrane</location>
        <topology evidence="11">Single-pass membrane protein</topology>
        <orientation evidence="11">Cytoplasmic side</orientation>
    </subcellularLocation>
</comment>
<dbReference type="InterPro" id="IPR001199">
    <property type="entry name" value="Cyt_B5-like_heme/steroid-bd"/>
</dbReference>
<dbReference type="EMBL" id="JAAAID010001632">
    <property type="protein sequence ID" value="KAG0009292.1"/>
    <property type="molecule type" value="Genomic_DNA"/>
</dbReference>
<dbReference type="InterPro" id="IPR036400">
    <property type="entry name" value="Cyt_B5-like_heme/steroid_sf"/>
</dbReference>
<dbReference type="PANTHER" id="PTHR19359">
    <property type="entry name" value="CYTOCHROME B5"/>
    <property type="match status" value="1"/>
</dbReference>
<evidence type="ECO:0000259" key="13">
    <source>
        <dbReference type="SMART" id="SM01117"/>
    </source>
</evidence>
<keyword evidence="3" id="KW-0349">Heme</keyword>
<dbReference type="GO" id="GO:0046872">
    <property type="term" value="F:metal ion binding"/>
    <property type="evidence" value="ECO:0007669"/>
    <property type="project" value="UniProtKB-KW"/>
</dbReference>
<organism evidence="14 15">
    <name type="scientific">Entomortierella chlamydospora</name>
    <dbReference type="NCBI Taxonomy" id="101097"/>
    <lineage>
        <taxon>Eukaryota</taxon>
        <taxon>Fungi</taxon>
        <taxon>Fungi incertae sedis</taxon>
        <taxon>Mucoromycota</taxon>
        <taxon>Mortierellomycotina</taxon>
        <taxon>Mortierellomycetes</taxon>
        <taxon>Mortierellales</taxon>
        <taxon>Mortierellaceae</taxon>
        <taxon>Entomortierella</taxon>
    </lineage>
</organism>
<dbReference type="PANTHER" id="PTHR19359:SF150">
    <property type="entry name" value="CYTOCHROME B5"/>
    <property type="match status" value="1"/>
</dbReference>
<keyword evidence="2" id="KW-0813">Transport</keyword>
<keyword evidence="7" id="KW-0492">Microsome</keyword>
<name>A0A9P6MQN0_9FUNG</name>
<evidence type="ECO:0000256" key="8">
    <source>
        <dbReference type="ARBA" id="ARBA00022982"/>
    </source>
</evidence>
<dbReference type="InterPro" id="IPR050668">
    <property type="entry name" value="Cytochrome_b5"/>
</dbReference>